<dbReference type="EMBL" id="QGDL01000016">
    <property type="protein sequence ID" value="PWJ22959.1"/>
    <property type="molecule type" value="Genomic_DNA"/>
</dbReference>
<keyword evidence="4 7" id="KW-0418">Kinase</keyword>
<dbReference type="InterPro" id="IPR036890">
    <property type="entry name" value="HATPase_C_sf"/>
</dbReference>
<dbReference type="Proteomes" id="UP000245845">
    <property type="component" value="Unassembled WGS sequence"/>
</dbReference>
<evidence type="ECO:0000256" key="1">
    <source>
        <dbReference type="ARBA" id="ARBA00000085"/>
    </source>
</evidence>
<dbReference type="InterPro" id="IPR005467">
    <property type="entry name" value="His_kinase_dom"/>
</dbReference>
<sequence>MLHNIDINKMNALMEENHDAKQIITQLLDNHHETVSTIAHEIRNPLTLISSSLQVMEIQHPEVQEFPHWKQTMEDVDFVCQLLSELSTFNNGDTLHYSVFSIERLLKNIAVSFAISLDSEDSDVEFTSDIPSGLGDFTGDKVKLEEVFLNLLKNAKESISGEGSINLFASRTKDTLTIKCKDTGCGISEEIIDYIFEPFKTYKEGGTGLGLSLSKRIIESHGGTISVESKIDEGSMFTIKLPI</sequence>
<dbReference type="InterPro" id="IPR004358">
    <property type="entry name" value="Sig_transdc_His_kin-like_C"/>
</dbReference>
<evidence type="ECO:0000256" key="5">
    <source>
        <dbReference type="ARBA" id="ARBA00023012"/>
    </source>
</evidence>
<reference evidence="7 8" key="1">
    <citation type="submission" date="2018-05" db="EMBL/GenBank/DDBJ databases">
        <title>The Hungate 1000. A catalogue of reference genomes from the rumen microbiome.</title>
        <authorList>
            <person name="Kelly W."/>
        </authorList>
    </citation>
    <scope>NUCLEOTIDE SEQUENCE [LARGE SCALE GENOMIC DNA]</scope>
    <source>
        <strain evidence="7 8">NLAE-zl-C242</strain>
    </source>
</reference>
<dbReference type="PANTHER" id="PTHR43547">
    <property type="entry name" value="TWO-COMPONENT HISTIDINE KINASE"/>
    <property type="match status" value="1"/>
</dbReference>
<gene>
    <name evidence="7" type="ORF">A8806_116136</name>
</gene>
<keyword evidence="8" id="KW-1185">Reference proteome</keyword>
<comment type="caution">
    <text evidence="7">The sequence shown here is derived from an EMBL/GenBank/DDBJ whole genome shotgun (WGS) entry which is preliminary data.</text>
</comment>
<evidence type="ECO:0000256" key="4">
    <source>
        <dbReference type="ARBA" id="ARBA00022777"/>
    </source>
</evidence>
<dbReference type="SUPFAM" id="SSF55874">
    <property type="entry name" value="ATPase domain of HSP90 chaperone/DNA topoisomerase II/histidine kinase"/>
    <property type="match status" value="1"/>
</dbReference>
<comment type="catalytic activity">
    <reaction evidence="1">
        <text>ATP + protein L-histidine = ADP + protein N-phospho-L-histidine.</text>
        <dbReference type="EC" id="2.7.13.3"/>
    </reaction>
</comment>
<accession>A0A2Y9BJ73</accession>
<keyword evidence="4 7" id="KW-0808">Transferase</keyword>
<dbReference type="InterPro" id="IPR003594">
    <property type="entry name" value="HATPase_dom"/>
</dbReference>
<dbReference type="Gene3D" id="3.30.565.10">
    <property type="entry name" value="Histidine kinase-like ATPase, C-terminal domain"/>
    <property type="match status" value="1"/>
</dbReference>
<dbReference type="PRINTS" id="PR00344">
    <property type="entry name" value="BCTRLSENSOR"/>
</dbReference>
<dbReference type="PROSITE" id="PS50109">
    <property type="entry name" value="HIS_KIN"/>
    <property type="match status" value="1"/>
</dbReference>
<dbReference type="GO" id="GO:0000155">
    <property type="term" value="F:phosphorelay sensor kinase activity"/>
    <property type="evidence" value="ECO:0007669"/>
    <property type="project" value="InterPro"/>
</dbReference>
<dbReference type="SUPFAM" id="SSF47384">
    <property type="entry name" value="Homodimeric domain of signal transducing histidine kinase"/>
    <property type="match status" value="1"/>
</dbReference>
<evidence type="ECO:0000256" key="2">
    <source>
        <dbReference type="ARBA" id="ARBA00012438"/>
    </source>
</evidence>
<evidence type="ECO:0000259" key="6">
    <source>
        <dbReference type="PROSITE" id="PS50109"/>
    </source>
</evidence>
<dbReference type="InterPro" id="IPR003661">
    <property type="entry name" value="HisK_dim/P_dom"/>
</dbReference>
<dbReference type="RefSeq" id="WP_109733340.1">
    <property type="nucleotide sequence ID" value="NZ_BAAACK010000022.1"/>
</dbReference>
<dbReference type="InterPro" id="IPR036097">
    <property type="entry name" value="HisK_dim/P_sf"/>
</dbReference>
<dbReference type="EC" id="2.7.13.3" evidence="2"/>
<dbReference type="Pfam" id="PF02518">
    <property type="entry name" value="HATPase_c"/>
    <property type="match status" value="1"/>
</dbReference>
<dbReference type="AlphaFoldDB" id="A0A2Y9BJ73"/>
<evidence type="ECO:0000313" key="8">
    <source>
        <dbReference type="Proteomes" id="UP000245845"/>
    </source>
</evidence>
<dbReference type="SMART" id="SM00387">
    <property type="entry name" value="HATPase_c"/>
    <property type="match status" value="1"/>
</dbReference>
<feature type="domain" description="Histidine kinase" evidence="6">
    <location>
        <begin position="37"/>
        <end position="243"/>
    </location>
</feature>
<dbReference type="OrthoDB" id="9815750at2"/>
<evidence type="ECO:0000256" key="3">
    <source>
        <dbReference type="ARBA" id="ARBA00022553"/>
    </source>
</evidence>
<proteinExistence type="predicted"/>
<protein>
    <recommendedName>
        <fullName evidence="2">histidine kinase</fullName>
        <ecNumber evidence="2">2.7.13.3</ecNumber>
    </recommendedName>
</protein>
<evidence type="ECO:0000313" key="7">
    <source>
        <dbReference type="EMBL" id="PWJ22959.1"/>
    </source>
</evidence>
<keyword evidence="3" id="KW-0597">Phosphoprotein</keyword>
<dbReference type="CDD" id="cd00082">
    <property type="entry name" value="HisKA"/>
    <property type="match status" value="1"/>
</dbReference>
<dbReference type="PANTHER" id="PTHR43547:SF2">
    <property type="entry name" value="HYBRID SIGNAL TRANSDUCTION HISTIDINE KINASE C"/>
    <property type="match status" value="1"/>
</dbReference>
<organism evidence="7 8">
    <name type="scientific">Faecalicatena orotica</name>
    <dbReference type="NCBI Taxonomy" id="1544"/>
    <lineage>
        <taxon>Bacteria</taxon>
        <taxon>Bacillati</taxon>
        <taxon>Bacillota</taxon>
        <taxon>Clostridia</taxon>
        <taxon>Lachnospirales</taxon>
        <taxon>Lachnospiraceae</taxon>
        <taxon>Faecalicatena</taxon>
    </lineage>
</organism>
<dbReference type="Gene3D" id="1.10.287.130">
    <property type="match status" value="1"/>
</dbReference>
<keyword evidence="5" id="KW-0902">Two-component regulatory system</keyword>
<name>A0A2Y9BJ73_9FIRM</name>